<comment type="subunit">
    <text evidence="4">Component of the INO80 chromatin-remodeling complex.</text>
</comment>
<comment type="similarity">
    <text evidence="4">Belongs to the SNF2/RAD54 helicase family.</text>
</comment>
<keyword evidence="4" id="KW-0238">DNA-binding</keyword>
<evidence type="ECO:0000259" key="5">
    <source>
        <dbReference type="PROSITE" id="PS51413"/>
    </source>
</evidence>
<dbReference type="PROSITE" id="PS51413">
    <property type="entry name" value="DBINO"/>
    <property type="match status" value="1"/>
</dbReference>
<evidence type="ECO:0000256" key="1">
    <source>
        <dbReference type="ARBA" id="ARBA00004123"/>
    </source>
</evidence>
<feature type="domain" description="DBINO" evidence="5">
    <location>
        <begin position="233"/>
        <end position="358"/>
    </location>
</feature>
<dbReference type="Pfam" id="PF13892">
    <property type="entry name" value="DBINO"/>
    <property type="match status" value="1"/>
</dbReference>
<keyword evidence="2" id="KW-0547">Nucleotide-binding</keyword>
<dbReference type="Proteomes" id="UP001162164">
    <property type="component" value="Unassembled WGS sequence"/>
</dbReference>
<organism evidence="6 7">
    <name type="scientific">Molorchus minor</name>
    <dbReference type="NCBI Taxonomy" id="1323400"/>
    <lineage>
        <taxon>Eukaryota</taxon>
        <taxon>Metazoa</taxon>
        <taxon>Ecdysozoa</taxon>
        <taxon>Arthropoda</taxon>
        <taxon>Hexapoda</taxon>
        <taxon>Insecta</taxon>
        <taxon>Pterygota</taxon>
        <taxon>Neoptera</taxon>
        <taxon>Endopterygota</taxon>
        <taxon>Coleoptera</taxon>
        <taxon>Polyphaga</taxon>
        <taxon>Cucujiformia</taxon>
        <taxon>Chrysomeloidea</taxon>
        <taxon>Cerambycidae</taxon>
        <taxon>Lamiinae</taxon>
        <taxon>Monochamini</taxon>
        <taxon>Molorchus</taxon>
    </lineage>
</organism>
<comment type="domain">
    <text evidence="4">The DBINO region is involved in binding to DNA.</text>
</comment>
<keyword evidence="3 4" id="KW-0067">ATP-binding</keyword>
<dbReference type="EMBL" id="JAPWTJ010000056">
    <property type="protein sequence ID" value="KAJ8983890.1"/>
    <property type="molecule type" value="Genomic_DNA"/>
</dbReference>
<keyword evidence="4" id="KW-0227">DNA damage</keyword>
<keyword evidence="7" id="KW-1185">Reference proteome</keyword>
<dbReference type="EC" id="3.6.4.-" evidence="4"/>
<dbReference type="InterPro" id="IPR020838">
    <property type="entry name" value="DBINO"/>
</dbReference>
<evidence type="ECO:0000256" key="2">
    <source>
        <dbReference type="ARBA" id="ARBA00022741"/>
    </source>
</evidence>
<sequence>MAQNMRNTFDRTYKIVQGIVFGNAPVVFDNDSDGDVPDVTSPDIDSVLKEGESHSQGEYYNLQNISLRRKWLADVLQENADSTYVLPKSRSPYKHLKKVHSYQKNAQNTKENLQNYLFYGAGLISTYDHYPEIEKNLPIQLKRRVIKPEYTSKSPLYHPEILDDISDEPCLNLNLQNGMDFQAIEDVDDSNINTGFIPPLRNVPIHTSVTSGKQMRSHAKKWEDMMTIKRRKLFTNIVKKEIGKQHRSKINKHKEMLLQCKRVASHCVKYARQKALQSARTVKEQQWRMKRLARENIAYWKRSRRFDREVKKRLEKEAEEQRKIDHELIEAKRQQRKLNFLITQTELYAHFMSKKLGQASPEEQLRILSQLDEESSTKLSCDLYDRLTLSYERCTRTFSIICTAFTKHTRIEGVNHH</sequence>
<dbReference type="InterPro" id="IPR050520">
    <property type="entry name" value="INO80/SWR1_helicase"/>
</dbReference>
<evidence type="ECO:0000256" key="3">
    <source>
        <dbReference type="ARBA" id="ARBA00022840"/>
    </source>
</evidence>
<accession>A0ABQ9JZW5</accession>
<proteinExistence type="inferred from homology"/>
<dbReference type="PANTHER" id="PTHR45685:SF2">
    <property type="entry name" value="CHROMATIN-REMODELING ATPASE INO80"/>
    <property type="match status" value="1"/>
</dbReference>
<gene>
    <name evidence="6" type="ORF">NQ317_000926</name>
</gene>
<comment type="caution">
    <text evidence="6">The sequence shown here is derived from an EMBL/GenBank/DDBJ whole genome shotgun (WGS) entry which is preliminary data.</text>
</comment>
<comment type="subcellular location">
    <subcellularLocation>
        <location evidence="1 4">Nucleus</location>
    </subcellularLocation>
</comment>
<evidence type="ECO:0000313" key="6">
    <source>
        <dbReference type="EMBL" id="KAJ8983890.1"/>
    </source>
</evidence>
<comment type="function">
    <text evidence="4">ATPase component of the INO80 complex which remodels chromatin by shifting nucleosomes and is involved in DNA repair.</text>
</comment>
<comment type="catalytic activity">
    <reaction evidence="4">
        <text>ATP + H2O = ADP + phosphate + H(+)</text>
        <dbReference type="Rhea" id="RHEA:13065"/>
        <dbReference type="ChEBI" id="CHEBI:15377"/>
        <dbReference type="ChEBI" id="CHEBI:15378"/>
        <dbReference type="ChEBI" id="CHEBI:30616"/>
        <dbReference type="ChEBI" id="CHEBI:43474"/>
        <dbReference type="ChEBI" id="CHEBI:456216"/>
    </reaction>
</comment>
<keyword evidence="4" id="KW-0378">Hydrolase</keyword>
<name>A0ABQ9JZW5_9CUCU</name>
<keyword evidence="4" id="KW-0234">DNA repair</keyword>
<evidence type="ECO:0000313" key="7">
    <source>
        <dbReference type="Proteomes" id="UP001162164"/>
    </source>
</evidence>
<evidence type="ECO:0000256" key="4">
    <source>
        <dbReference type="RuleBase" id="RU368001"/>
    </source>
</evidence>
<reference evidence="6" key="1">
    <citation type="journal article" date="2023" name="Insect Mol. Biol.">
        <title>Genome sequencing provides insights into the evolution of gene families encoding plant cell wall-degrading enzymes in longhorned beetles.</title>
        <authorList>
            <person name="Shin N.R."/>
            <person name="Okamura Y."/>
            <person name="Kirsch R."/>
            <person name="Pauchet Y."/>
        </authorList>
    </citation>
    <scope>NUCLEOTIDE SEQUENCE</scope>
    <source>
        <strain evidence="6">MMC_N1</strain>
    </source>
</reference>
<protein>
    <recommendedName>
        <fullName evidence="4">Chromatin-remodeling ATPase INO80</fullName>
        <ecNumber evidence="4">3.6.4.-</ecNumber>
    </recommendedName>
</protein>
<dbReference type="PANTHER" id="PTHR45685">
    <property type="entry name" value="HELICASE SRCAP-RELATED"/>
    <property type="match status" value="1"/>
</dbReference>